<keyword evidence="2" id="KW-1133">Transmembrane helix</keyword>
<evidence type="ECO:0000313" key="4">
    <source>
        <dbReference type="Proteomes" id="UP001595993"/>
    </source>
</evidence>
<keyword evidence="2" id="KW-0812">Transmembrane</keyword>
<dbReference type="EMBL" id="JBHSFE010000004">
    <property type="protein sequence ID" value="MFC4606820.1"/>
    <property type="molecule type" value="Genomic_DNA"/>
</dbReference>
<feature type="transmembrane region" description="Helical" evidence="2">
    <location>
        <begin position="31"/>
        <end position="52"/>
    </location>
</feature>
<name>A0ABV9G146_9ACTN</name>
<keyword evidence="4" id="KW-1185">Reference proteome</keyword>
<protein>
    <submittedName>
        <fullName evidence="3">DUF4012 domain-containing protein</fullName>
    </submittedName>
</protein>
<gene>
    <name evidence="3" type="ORF">ACFO9E_03105</name>
</gene>
<organism evidence="3 4">
    <name type="scientific">Streptomyces maoxianensis</name>
    <dbReference type="NCBI Taxonomy" id="1459942"/>
    <lineage>
        <taxon>Bacteria</taxon>
        <taxon>Bacillati</taxon>
        <taxon>Actinomycetota</taxon>
        <taxon>Actinomycetes</taxon>
        <taxon>Kitasatosporales</taxon>
        <taxon>Streptomycetaceae</taxon>
        <taxon>Streptomyces</taxon>
    </lineage>
</organism>
<evidence type="ECO:0000256" key="1">
    <source>
        <dbReference type="SAM" id="MobiDB-lite"/>
    </source>
</evidence>
<dbReference type="Pfam" id="PF13196">
    <property type="entry name" value="DUF4012"/>
    <property type="match status" value="1"/>
</dbReference>
<sequence>MPWTIHKLSGSTVLSHLTGLVRRNHRRTRPLMWAAALLLAGSGWVLVTGLYARSELLAAQHDLETLRNTVTAPPSPVSTAGDATDRGAGTEAAARSAAAHAARAHRLTTGPAWYVAAHLPRLGDPLETVRGTAKAIDRLTGEVLPAVVRTAGNLTNEAGAGGGHLNLSELRRAAPPLEQASHQVAAARREARRLPRRTWLPAVDRVRDQLVSRLDRLAPAVEDAATGARLLPLMLGADGPRRYFVVFQNPAESRGTGGMPGAHATLTADRGKLALTQFGNDTEMLDVSPKVDLGAEFAAMYGPNKVVDTWPNSNMSPHFPYAARIWSATWLGKSRERVDGVLSLDPGALARLLAASGPTRTTDGTVVAADNVVDLSERTNYMRYADTHERKAFLLDMARAAAGRLLTAAEDPQRRPALLRGLYEVLSNGQVTAWSAHPNEQRELESRPVGGSLLKGPEPYAGLVVNNAAGTKLDYYLDRTLDWHPGRCTARGREVTVKAVLANRAPSSGLPTYVTDRLDKPPYATGAGDNRLLVSYYATAGASLTKATVDGKPALMSPGVERGHPVFTFDVELPAGSSRTVVLRLLEPPADPAPTVLHQRLARPLQATVHPSPGCQLD</sequence>
<dbReference type="InterPro" id="IPR025101">
    <property type="entry name" value="DUF4012"/>
</dbReference>
<keyword evidence="2" id="KW-0472">Membrane</keyword>
<comment type="caution">
    <text evidence="3">The sequence shown here is derived from an EMBL/GenBank/DDBJ whole genome shotgun (WGS) entry which is preliminary data.</text>
</comment>
<dbReference type="Proteomes" id="UP001595993">
    <property type="component" value="Unassembled WGS sequence"/>
</dbReference>
<evidence type="ECO:0000256" key="2">
    <source>
        <dbReference type="SAM" id="Phobius"/>
    </source>
</evidence>
<accession>A0ABV9G146</accession>
<proteinExistence type="predicted"/>
<feature type="region of interest" description="Disordered" evidence="1">
    <location>
        <begin position="69"/>
        <end position="89"/>
    </location>
</feature>
<reference evidence="4" key="1">
    <citation type="journal article" date="2019" name="Int. J. Syst. Evol. Microbiol.">
        <title>The Global Catalogue of Microorganisms (GCM) 10K type strain sequencing project: providing services to taxonomists for standard genome sequencing and annotation.</title>
        <authorList>
            <consortium name="The Broad Institute Genomics Platform"/>
            <consortium name="The Broad Institute Genome Sequencing Center for Infectious Disease"/>
            <person name="Wu L."/>
            <person name="Ma J."/>
        </authorList>
    </citation>
    <scope>NUCLEOTIDE SEQUENCE [LARGE SCALE GENOMIC DNA]</scope>
    <source>
        <strain evidence="4">CGMCC 4.7139</strain>
    </source>
</reference>
<dbReference type="RefSeq" id="WP_381191354.1">
    <property type="nucleotide sequence ID" value="NZ_JBHSFE010000004.1"/>
</dbReference>
<evidence type="ECO:0000313" key="3">
    <source>
        <dbReference type="EMBL" id="MFC4606820.1"/>
    </source>
</evidence>